<gene>
    <name evidence="10" type="primary">argS</name>
    <name evidence="14" type="ORF">SAMN05421756_108226</name>
</gene>
<dbReference type="PROSITE" id="PS00178">
    <property type="entry name" value="AA_TRNA_LIGASE_I"/>
    <property type="match status" value="1"/>
</dbReference>
<evidence type="ECO:0000256" key="8">
    <source>
        <dbReference type="ARBA" id="ARBA00023146"/>
    </source>
</evidence>
<evidence type="ECO:0000256" key="6">
    <source>
        <dbReference type="ARBA" id="ARBA00022840"/>
    </source>
</evidence>
<dbReference type="STRING" id="1036181.SAMN05421756_108226"/>
<dbReference type="NCBIfam" id="TIGR00456">
    <property type="entry name" value="argS"/>
    <property type="match status" value="1"/>
</dbReference>
<comment type="similarity">
    <text evidence="2 10 11">Belongs to the class-I aminoacyl-tRNA synthetase family.</text>
</comment>
<dbReference type="InterPro" id="IPR005148">
    <property type="entry name" value="Arg-tRNA-synth_N"/>
</dbReference>
<dbReference type="InterPro" id="IPR001412">
    <property type="entry name" value="aa-tRNA-synth_I_CS"/>
</dbReference>
<keyword evidence="15" id="KW-1185">Reference proteome</keyword>
<keyword evidence="7 10" id="KW-0648">Protein biosynthesis</keyword>
<dbReference type="AlphaFoldDB" id="A0A1H9LAS7"/>
<dbReference type="InterPro" id="IPR035684">
    <property type="entry name" value="ArgRS_core"/>
</dbReference>
<dbReference type="InterPro" id="IPR036695">
    <property type="entry name" value="Arg-tRNA-synth_N_sf"/>
</dbReference>
<evidence type="ECO:0000259" key="13">
    <source>
        <dbReference type="SMART" id="SM01016"/>
    </source>
</evidence>
<dbReference type="HAMAP" id="MF_00123">
    <property type="entry name" value="Arg_tRNA_synth"/>
    <property type="match status" value="1"/>
</dbReference>
<reference evidence="15" key="1">
    <citation type="submission" date="2016-10" db="EMBL/GenBank/DDBJ databases">
        <authorList>
            <person name="Varghese N."/>
            <person name="Submissions S."/>
        </authorList>
    </citation>
    <scope>NUCLEOTIDE SEQUENCE [LARGE SCALE GENOMIC DNA]</scope>
    <source>
        <strain evidence="15">CGMCC 4.6856</strain>
    </source>
</reference>
<dbReference type="Pfam" id="PF03485">
    <property type="entry name" value="Arg_tRNA_synt_N"/>
    <property type="match status" value="1"/>
</dbReference>
<feature type="domain" description="Arginyl tRNA synthetase N-terminal" evidence="13">
    <location>
        <begin position="12"/>
        <end position="87"/>
    </location>
</feature>
<feature type="short sequence motif" description="'HIGH' region" evidence="10">
    <location>
        <begin position="123"/>
        <end position="133"/>
    </location>
</feature>
<proteinExistence type="inferred from homology"/>
<dbReference type="Gene3D" id="3.30.1360.70">
    <property type="entry name" value="Arginyl tRNA synthetase N-terminal domain"/>
    <property type="match status" value="1"/>
</dbReference>
<dbReference type="Pfam" id="PF00750">
    <property type="entry name" value="tRNA-synt_1d"/>
    <property type="match status" value="1"/>
</dbReference>
<dbReference type="PANTHER" id="PTHR11956:SF5">
    <property type="entry name" value="ARGININE--TRNA LIGASE, CYTOPLASMIC"/>
    <property type="match status" value="1"/>
</dbReference>
<keyword evidence="4 10" id="KW-0436">Ligase</keyword>
<comment type="subunit">
    <text evidence="10">Monomer.</text>
</comment>
<evidence type="ECO:0000256" key="3">
    <source>
        <dbReference type="ARBA" id="ARBA00022490"/>
    </source>
</evidence>
<dbReference type="PRINTS" id="PR01038">
    <property type="entry name" value="TRNASYNTHARG"/>
</dbReference>
<dbReference type="EMBL" id="FOFA01000008">
    <property type="protein sequence ID" value="SER08255.1"/>
    <property type="molecule type" value="Genomic_DNA"/>
</dbReference>
<dbReference type="CDD" id="cd07956">
    <property type="entry name" value="Anticodon_Ia_Arg"/>
    <property type="match status" value="1"/>
</dbReference>
<evidence type="ECO:0000256" key="11">
    <source>
        <dbReference type="RuleBase" id="RU363038"/>
    </source>
</evidence>
<dbReference type="FunFam" id="1.10.730.10:FF:000008">
    <property type="entry name" value="Arginine--tRNA ligase"/>
    <property type="match status" value="1"/>
</dbReference>
<evidence type="ECO:0000313" key="15">
    <source>
        <dbReference type="Proteomes" id="UP000198504"/>
    </source>
</evidence>
<comment type="subcellular location">
    <subcellularLocation>
        <location evidence="1 10">Cytoplasm</location>
    </subcellularLocation>
</comment>
<dbReference type="SUPFAM" id="SSF52374">
    <property type="entry name" value="Nucleotidylyl transferase"/>
    <property type="match status" value="1"/>
</dbReference>
<protein>
    <recommendedName>
        <fullName evidence="10">Arginine--tRNA ligase</fullName>
        <ecNumber evidence="10">6.1.1.19</ecNumber>
    </recommendedName>
    <alternativeName>
        <fullName evidence="10">Arginyl-tRNA synthetase</fullName>
        <shortName evidence="10">ArgRS</shortName>
    </alternativeName>
</protein>
<name>A0A1H9LAS7_9ACTN</name>
<accession>A0A1H9LAS7</accession>
<dbReference type="Pfam" id="PF05746">
    <property type="entry name" value="DALR_1"/>
    <property type="match status" value="1"/>
</dbReference>
<dbReference type="EC" id="6.1.1.19" evidence="10"/>
<keyword evidence="8 10" id="KW-0030">Aminoacyl-tRNA synthetase</keyword>
<feature type="domain" description="DALR anticodon binding" evidence="12">
    <location>
        <begin position="435"/>
        <end position="552"/>
    </location>
</feature>
<dbReference type="SMART" id="SM01016">
    <property type="entry name" value="Arg_tRNA_synt_N"/>
    <property type="match status" value="1"/>
</dbReference>
<evidence type="ECO:0000256" key="7">
    <source>
        <dbReference type="ARBA" id="ARBA00022917"/>
    </source>
</evidence>
<evidence type="ECO:0000259" key="12">
    <source>
        <dbReference type="SMART" id="SM00836"/>
    </source>
</evidence>
<comment type="catalytic activity">
    <reaction evidence="9 10">
        <text>tRNA(Arg) + L-arginine + ATP = L-arginyl-tRNA(Arg) + AMP + diphosphate</text>
        <dbReference type="Rhea" id="RHEA:20301"/>
        <dbReference type="Rhea" id="RHEA-COMP:9658"/>
        <dbReference type="Rhea" id="RHEA-COMP:9673"/>
        <dbReference type="ChEBI" id="CHEBI:30616"/>
        <dbReference type="ChEBI" id="CHEBI:32682"/>
        <dbReference type="ChEBI" id="CHEBI:33019"/>
        <dbReference type="ChEBI" id="CHEBI:78442"/>
        <dbReference type="ChEBI" id="CHEBI:78513"/>
        <dbReference type="ChEBI" id="CHEBI:456215"/>
        <dbReference type="EC" id="6.1.1.19"/>
    </reaction>
</comment>
<dbReference type="InterPro" id="IPR008909">
    <property type="entry name" value="DALR_anticod-bd"/>
</dbReference>
<keyword evidence="6 10" id="KW-0067">ATP-binding</keyword>
<dbReference type="PANTHER" id="PTHR11956">
    <property type="entry name" value="ARGINYL-TRNA SYNTHETASE"/>
    <property type="match status" value="1"/>
</dbReference>
<dbReference type="InterPro" id="IPR014729">
    <property type="entry name" value="Rossmann-like_a/b/a_fold"/>
</dbReference>
<evidence type="ECO:0000256" key="10">
    <source>
        <dbReference type="HAMAP-Rule" id="MF_00123"/>
    </source>
</evidence>
<dbReference type="Gene3D" id="3.40.50.620">
    <property type="entry name" value="HUPs"/>
    <property type="match status" value="1"/>
</dbReference>
<dbReference type="GO" id="GO:0006420">
    <property type="term" value="P:arginyl-tRNA aminoacylation"/>
    <property type="evidence" value="ECO:0007669"/>
    <property type="project" value="UniProtKB-UniRule"/>
</dbReference>
<keyword evidence="3 10" id="KW-0963">Cytoplasm</keyword>
<dbReference type="SUPFAM" id="SSF47323">
    <property type="entry name" value="Anticodon-binding domain of a subclass of class I aminoacyl-tRNA synthetases"/>
    <property type="match status" value="1"/>
</dbReference>
<dbReference type="SMART" id="SM00836">
    <property type="entry name" value="DALR_1"/>
    <property type="match status" value="1"/>
</dbReference>
<dbReference type="InterPro" id="IPR009080">
    <property type="entry name" value="tRNAsynth_Ia_anticodon-bd"/>
</dbReference>
<evidence type="ECO:0000256" key="4">
    <source>
        <dbReference type="ARBA" id="ARBA00022598"/>
    </source>
</evidence>
<evidence type="ECO:0000256" key="9">
    <source>
        <dbReference type="ARBA" id="ARBA00049339"/>
    </source>
</evidence>
<dbReference type="CDD" id="cd00671">
    <property type="entry name" value="ArgRS_core"/>
    <property type="match status" value="1"/>
</dbReference>
<sequence>MEELLIVSSLPSQLSARVRAAAGVDPELRAATRPEFGHFQSNVALRLAKTEGKPPRQVAAEVLARLEVDDLCEPVEIAGPGFLNFRLRSSVLAAYVGEQLADPRLGVEQAEHPQKVVIDYPSPNVAKQMHVGHLRTSIIGDCFNRVLTAVGHDVLPQNHLGDWGTQFGQLVEQILVERVDASALTLDEVEDLYKRAAGHFKTDPDFADRARLRVVSLQSGDEETLRIWRQLVEVSLAGHNVTYARLGLKINDEHLAGESIYNAELATVATELKDRGVAIMDAGALCVFVPGFNAPMIIRKRDGGFGYDATDLAALRHRVRDLHADRLIYVVDVRQGDHFAQVFAVSRMAGWLPDDVEAQHVGYGMVLGSDGKPYKTRDGKAMHLSTLLDMAEEVAAPPIALAAIKYADLSNGLNKDYVFDVDRMVQTTGNTGPYLQYAHARMSQVLARAAAEGVMPASAEVTVLDAPEEQALALALSGYGEVVADVAATLQPHRLCTYLYDLAGTLSVFYERCPVLRSEGAVRDSRLVLCRAARSVLAAGLDLLGIEALDRM</sequence>
<dbReference type="InterPro" id="IPR001278">
    <property type="entry name" value="Arg-tRNA-ligase"/>
</dbReference>
<dbReference type="Gene3D" id="1.10.730.10">
    <property type="entry name" value="Isoleucyl-tRNA Synthetase, Domain 1"/>
    <property type="match status" value="1"/>
</dbReference>
<evidence type="ECO:0000256" key="2">
    <source>
        <dbReference type="ARBA" id="ARBA00005594"/>
    </source>
</evidence>
<organism evidence="14 15">
    <name type="scientific">Microlunatus flavus</name>
    <dbReference type="NCBI Taxonomy" id="1036181"/>
    <lineage>
        <taxon>Bacteria</taxon>
        <taxon>Bacillati</taxon>
        <taxon>Actinomycetota</taxon>
        <taxon>Actinomycetes</taxon>
        <taxon>Propionibacteriales</taxon>
        <taxon>Propionibacteriaceae</taxon>
        <taxon>Microlunatus</taxon>
    </lineage>
</organism>
<dbReference type="GO" id="GO:0004814">
    <property type="term" value="F:arginine-tRNA ligase activity"/>
    <property type="evidence" value="ECO:0007669"/>
    <property type="project" value="UniProtKB-UniRule"/>
</dbReference>
<dbReference type="GO" id="GO:0005524">
    <property type="term" value="F:ATP binding"/>
    <property type="evidence" value="ECO:0007669"/>
    <property type="project" value="UniProtKB-UniRule"/>
</dbReference>
<dbReference type="SUPFAM" id="SSF55190">
    <property type="entry name" value="Arginyl-tRNA synthetase (ArgRS), N-terminal 'additional' domain"/>
    <property type="match status" value="1"/>
</dbReference>
<dbReference type="Proteomes" id="UP000198504">
    <property type="component" value="Unassembled WGS sequence"/>
</dbReference>
<evidence type="ECO:0000256" key="5">
    <source>
        <dbReference type="ARBA" id="ARBA00022741"/>
    </source>
</evidence>
<keyword evidence="5 10" id="KW-0547">Nucleotide-binding</keyword>
<evidence type="ECO:0000313" key="14">
    <source>
        <dbReference type="EMBL" id="SER08255.1"/>
    </source>
</evidence>
<evidence type="ECO:0000256" key="1">
    <source>
        <dbReference type="ARBA" id="ARBA00004496"/>
    </source>
</evidence>
<dbReference type="GO" id="GO:0005737">
    <property type="term" value="C:cytoplasm"/>
    <property type="evidence" value="ECO:0007669"/>
    <property type="project" value="UniProtKB-SubCell"/>
</dbReference>